<feature type="region of interest" description="Disordered" evidence="1">
    <location>
        <begin position="160"/>
        <end position="183"/>
    </location>
</feature>
<feature type="region of interest" description="Disordered" evidence="1">
    <location>
        <begin position="296"/>
        <end position="324"/>
    </location>
</feature>
<protein>
    <submittedName>
        <fullName evidence="2">Uncharacterized protein</fullName>
    </submittedName>
</protein>
<comment type="caution">
    <text evidence="2">The sequence shown here is derived from an EMBL/GenBank/DDBJ whole genome shotgun (WGS) entry which is preliminary data.</text>
</comment>
<keyword evidence="3" id="KW-1185">Reference proteome</keyword>
<proteinExistence type="predicted"/>
<feature type="compositionally biased region" description="Polar residues" evidence="1">
    <location>
        <begin position="469"/>
        <end position="496"/>
    </location>
</feature>
<feature type="compositionally biased region" description="Polar residues" evidence="1">
    <location>
        <begin position="23"/>
        <end position="43"/>
    </location>
</feature>
<feature type="compositionally biased region" description="Low complexity" evidence="1">
    <location>
        <begin position="642"/>
        <end position="660"/>
    </location>
</feature>
<evidence type="ECO:0000256" key="1">
    <source>
        <dbReference type="SAM" id="MobiDB-lite"/>
    </source>
</evidence>
<name>A0A4Z1PCJ0_9PEZI</name>
<dbReference type="Proteomes" id="UP000298493">
    <property type="component" value="Unassembled WGS sequence"/>
</dbReference>
<sequence>MDPIRNPDGPTGDSTAAVRPRTGVSSPEPTLSSANSASPTGTTCHDFPTTPLNATSFITDETKSTHSRGDSWASFSHELLYEFPISLGMAATMQEPREEPTAAARARKSSILLPKSGATLDMAFFLKNTSPNADGKTVVSKDKVNIKRMGLGIFKKKREEDTSNQKAVYNSPPRDRVEPKVTQQGSLARVQFLDKDLLTFPGLLGPNSPHQLSVPSHEDNPDAYGTETIDNWISTFSTTNQEDGLDSPTAKGISILYNTPSNSSKRNSYMLPAGTLPWSAEDNGFKLTVNNVLHQENQRDGESKMRSALSSNPPSSLNEHKRSISIPIPGYDRQITCTFDNDSLEQLIEATSQSSKAKLDRRTAEFSAVQGSRKPSDDAAQATSGSKSSVKESKALPYLPNEAVEAANNNKLTTSSMLQMWRQRDAAATTGSVKATYVPRSRRTTMIKSFGDLGHQDEELEEDGHTGAHRNSTSPSTARSSQVHVSAESTPTTNRNSMTISQVMLVAEQMPIPRGRHVNKPAPLLLRGRSGGKTKTIAVRGGDLETNYVSVQTTIPAPLLVPSPDTGVSKDSTGDTPVLLRSIKFKDLESQRPAPRAPSPAPDRSRSRAPSPQPLGQTPPGVPPRSLARLNSTTETTRPVLQQQLQEQESPASQSSASSQDPTLHFPKRSSSLTNKIKNTISPFPFLDNNTGTCTKATPTSPATPSLIK</sequence>
<feature type="region of interest" description="Disordered" evidence="1">
    <location>
        <begin position="352"/>
        <end position="394"/>
    </location>
</feature>
<dbReference type="EMBL" id="SNSC02000012">
    <property type="protein sequence ID" value="TID19479.1"/>
    <property type="molecule type" value="Genomic_DNA"/>
</dbReference>
<feature type="compositionally biased region" description="Low complexity" evidence="1">
    <location>
        <begin position="697"/>
        <end position="709"/>
    </location>
</feature>
<feature type="region of interest" description="Disordered" evidence="1">
    <location>
        <begin position="642"/>
        <end position="709"/>
    </location>
</feature>
<reference evidence="2 3" key="1">
    <citation type="submission" date="2019-04" db="EMBL/GenBank/DDBJ databases">
        <title>High contiguity whole genome sequence and gene annotation resource for two Venturia nashicola isolates.</title>
        <authorList>
            <person name="Prokchorchik M."/>
            <person name="Won K."/>
            <person name="Lee Y."/>
            <person name="Choi E.D."/>
            <person name="Segonzac C."/>
            <person name="Sohn K.H."/>
        </authorList>
    </citation>
    <scope>NUCLEOTIDE SEQUENCE [LARGE SCALE GENOMIC DNA]</scope>
    <source>
        <strain evidence="2 3">PRI2</strain>
    </source>
</reference>
<evidence type="ECO:0000313" key="2">
    <source>
        <dbReference type="EMBL" id="TID19479.1"/>
    </source>
</evidence>
<dbReference type="AlphaFoldDB" id="A0A4Z1PCJ0"/>
<organism evidence="2 3">
    <name type="scientific">Venturia nashicola</name>
    <dbReference type="NCBI Taxonomy" id="86259"/>
    <lineage>
        <taxon>Eukaryota</taxon>
        <taxon>Fungi</taxon>
        <taxon>Dikarya</taxon>
        <taxon>Ascomycota</taxon>
        <taxon>Pezizomycotina</taxon>
        <taxon>Dothideomycetes</taxon>
        <taxon>Pleosporomycetidae</taxon>
        <taxon>Venturiales</taxon>
        <taxon>Venturiaceae</taxon>
        <taxon>Venturia</taxon>
    </lineage>
</organism>
<accession>A0A4Z1PCJ0</accession>
<feature type="compositionally biased region" description="Basic and acidic residues" evidence="1">
    <location>
        <begin position="296"/>
        <end position="305"/>
    </location>
</feature>
<feature type="region of interest" description="Disordered" evidence="1">
    <location>
        <begin position="557"/>
        <end position="628"/>
    </location>
</feature>
<evidence type="ECO:0000313" key="3">
    <source>
        <dbReference type="Proteomes" id="UP000298493"/>
    </source>
</evidence>
<feature type="compositionally biased region" description="Polar residues" evidence="1">
    <location>
        <begin position="669"/>
        <end position="696"/>
    </location>
</feature>
<gene>
    <name evidence="2" type="ORF">E6O75_ATG06817</name>
</gene>
<feature type="region of interest" description="Disordered" evidence="1">
    <location>
        <begin position="461"/>
        <end position="496"/>
    </location>
</feature>
<feature type="region of interest" description="Disordered" evidence="1">
    <location>
        <begin position="1"/>
        <end position="48"/>
    </location>
</feature>